<dbReference type="InterPro" id="IPR005467">
    <property type="entry name" value="His_kinase_dom"/>
</dbReference>
<comment type="catalytic activity">
    <reaction evidence="1">
        <text>ATP + protein L-histidine = ADP + protein N-phospho-L-histidine.</text>
        <dbReference type="EC" id="2.7.13.3"/>
    </reaction>
</comment>
<dbReference type="Proteomes" id="UP001165367">
    <property type="component" value="Unassembled WGS sequence"/>
</dbReference>
<dbReference type="SUPFAM" id="SSF47384">
    <property type="entry name" value="Homodimeric domain of signal transducing histidine kinase"/>
    <property type="match status" value="1"/>
</dbReference>
<dbReference type="Gene3D" id="1.10.287.130">
    <property type="match status" value="1"/>
</dbReference>
<evidence type="ECO:0000313" key="8">
    <source>
        <dbReference type="Proteomes" id="UP001165367"/>
    </source>
</evidence>
<evidence type="ECO:0000313" key="7">
    <source>
        <dbReference type="EMBL" id="MCG2613282.1"/>
    </source>
</evidence>
<evidence type="ECO:0000256" key="5">
    <source>
        <dbReference type="SAM" id="SignalP"/>
    </source>
</evidence>
<keyword evidence="5" id="KW-0732">Signal</keyword>
<dbReference type="SMART" id="SM00388">
    <property type="entry name" value="HisKA"/>
    <property type="match status" value="1"/>
</dbReference>
<feature type="transmembrane region" description="Helical" evidence="4">
    <location>
        <begin position="361"/>
        <end position="380"/>
    </location>
</feature>
<dbReference type="GO" id="GO:0005524">
    <property type="term" value="F:ATP binding"/>
    <property type="evidence" value="ECO:0007669"/>
    <property type="project" value="UniProtKB-KW"/>
</dbReference>
<dbReference type="PANTHER" id="PTHR43065">
    <property type="entry name" value="SENSOR HISTIDINE KINASE"/>
    <property type="match status" value="1"/>
</dbReference>
<protein>
    <recommendedName>
        <fullName evidence="2">histidine kinase</fullName>
        <ecNumber evidence="2">2.7.13.3</ecNumber>
    </recommendedName>
</protein>
<dbReference type="EMBL" id="JAKLTR010000002">
    <property type="protein sequence ID" value="MCG2613282.1"/>
    <property type="molecule type" value="Genomic_DNA"/>
</dbReference>
<dbReference type="SUPFAM" id="SSF55874">
    <property type="entry name" value="ATPase domain of HSP90 chaperone/DNA topoisomerase II/histidine kinase"/>
    <property type="match status" value="1"/>
</dbReference>
<dbReference type="RefSeq" id="WP_237868511.1">
    <property type="nucleotide sequence ID" value="NZ_JAKLTR010000002.1"/>
</dbReference>
<accession>A0ABS9KLT0</accession>
<dbReference type="InterPro" id="IPR004358">
    <property type="entry name" value="Sig_transdc_His_kin-like_C"/>
</dbReference>
<feature type="signal peptide" evidence="5">
    <location>
        <begin position="1"/>
        <end position="20"/>
    </location>
</feature>
<reference evidence="7" key="1">
    <citation type="submission" date="2022-01" db="EMBL/GenBank/DDBJ databases">
        <authorList>
            <person name="Jo J.-H."/>
            <person name="Im W.-T."/>
        </authorList>
    </citation>
    <scope>NUCLEOTIDE SEQUENCE</scope>
    <source>
        <strain evidence="7">NA20</strain>
    </source>
</reference>
<dbReference type="CDD" id="cd00082">
    <property type="entry name" value="HisKA"/>
    <property type="match status" value="1"/>
</dbReference>
<organism evidence="7 8">
    <name type="scientific">Terrimonas ginsenosidimutans</name>
    <dbReference type="NCBI Taxonomy" id="2908004"/>
    <lineage>
        <taxon>Bacteria</taxon>
        <taxon>Pseudomonadati</taxon>
        <taxon>Bacteroidota</taxon>
        <taxon>Chitinophagia</taxon>
        <taxon>Chitinophagales</taxon>
        <taxon>Chitinophagaceae</taxon>
        <taxon>Terrimonas</taxon>
    </lineage>
</organism>
<dbReference type="Pfam" id="PF02518">
    <property type="entry name" value="HATPase_c"/>
    <property type="match status" value="1"/>
</dbReference>
<dbReference type="InterPro" id="IPR003661">
    <property type="entry name" value="HisK_dim/P_dom"/>
</dbReference>
<evidence type="ECO:0000256" key="4">
    <source>
        <dbReference type="SAM" id="Phobius"/>
    </source>
</evidence>
<dbReference type="InterPro" id="IPR036890">
    <property type="entry name" value="HATPase_C_sf"/>
</dbReference>
<keyword evidence="7" id="KW-0067">ATP-binding</keyword>
<keyword evidence="4" id="KW-0472">Membrane</keyword>
<gene>
    <name evidence="7" type="ORF">LZZ85_03285</name>
</gene>
<comment type="caution">
    <text evidence="7">The sequence shown here is derived from an EMBL/GenBank/DDBJ whole genome shotgun (WGS) entry which is preliminary data.</text>
</comment>
<dbReference type="InterPro" id="IPR036097">
    <property type="entry name" value="HisK_dim/P_sf"/>
</dbReference>
<dbReference type="Gene3D" id="3.30.565.10">
    <property type="entry name" value="Histidine kinase-like ATPase, C-terminal domain"/>
    <property type="match status" value="1"/>
</dbReference>
<name>A0ABS9KLT0_9BACT</name>
<dbReference type="PANTHER" id="PTHR43065:SF42">
    <property type="entry name" value="TWO-COMPONENT SENSOR PPRA"/>
    <property type="match status" value="1"/>
</dbReference>
<proteinExistence type="predicted"/>
<evidence type="ECO:0000256" key="1">
    <source>
        <dbReference type="ARBA" id="ARBA00000085"/>
    </source>
</evidence>
<evidence type="ECO:0000256" key="2">
    <source>
        <dbReference type="ARBA" id="ARBA00012438"/>
    </source>
</evidence>
<keyword evidence="4" id="KW-0812">Transmembrane</keyword>
<keyword evidence="4" id="KW-1133">Transmembrane helix</keyword>
<dbReference type="PROSITE" id="PS50109">
    <property type="entry name" value="HIS_KIN"/>
    <property type="match status" value="1"/>
</dbReference>
<keyword evidence="8" id="KW-1185">Reference proteome</keyword>
<evidence type="ECO:0000256" key="3">
    <source>
        <dbReference type="ARBA" id="ARBA00022553"/>
    </source>
</evidence>
<feature type="chain" id="PRO_5046152152" description="histidine kinase" evidence="5">
    <location>
        <begin position="21"/>
        <end position="658"/>
    </location>
</feature>
<dbReference type="PRINTS" id="PR00344">
    <property type="entry name" value="BCTRLSENSOR"/>
</dbReference>
<keyword evidence="7" id="KW-0547">Nucleotide-binding</keyword>
<dbReference type="InterPro" id="IPR003594">
    <property type="entry name" value="HATPase_dom"/>
</dbReference>
<sequence>MKLKLIYTVSLLLLTAAAFTQPTAEDLKRREEGSKKPDSNFIKFMLEEKWLNHRDSTEKHITETIALARRINYVPGIDQGTDILAQHYYNNGRMSDALHLLLVNQAHAVKRGDSTSVFRGLRMIVTIYMKTGDLKMAKAGLDRRQVILDQKSIPNSGDTSYFAISQLNSLAQYYGQPKIDDQDSIQYFFRKIYVSGQHTSFENLWTQLGAGGLGRVFLKTGQTDSALYYLNIATRAALEGKRLENYYGFVSVKSDVFLLRNQIDSAFKTAYEVYNGAEQNHLAGIALTGSGQLANLYKKQQRYDSAVKYLTIESSYKDSLFGKDAVTNIQVLTNEQQLKSLEAQREKEEAISEYKNKVKNYLFAGGVLLLLIIIAGLYRISKQRALAKRQIESAYDDLKITQAQLVQSEKMASLGELTAGIAHEIQNPLNFVNNFSEVSHELIDEMNEELDKGDIDEAKAIGNDIKQNLEKITHHGKRADAIVKGMLQHSRTSSGQKEMTDINALCDEYLRLAFHGLRAKDKTFNANFETSFDQSIGRISVMPQEIGRVILNLINNAFYAVTEKGKQQIAGYKPTVTVTTQKNGSKILIQIKDNGTGIPQTALDKIFQPFFTTKPTGQGTGLGLSMSYDIITKGHGGELKAETTQGERTVFTIQLPTN</sequence>
<keyword evidence="3" id="KW-0597">Phosphoprotein</keyword>
<feature type="domain" description="Histidine kinase" evidence="6">
    <location>
        <begin position="420"/>
        <end position="658"/>
    </location>
</feature>
<dbReference type="SMART" id="SM00387">
    <property type="entry name" value="HATPase_c"/>
    <property type="match status" value="1"/>
</dbReference>
<evidence type="ECO:0000259" key="6">
    <source>
        <dbReference type="PROSITE" id="PS50109"/>
    </source>
</evidence>
<dbReference type="Gene3D" id="1.25.40.10">
    <property type="entry name" value="Tetratricopeptide repeat domain"/>
    <property type="match status" value="1"/>
</dbReference>
<dbReference type="EC" id="2.7.13.3" evidence="2"/>
<dbReference type="InterPro" id="IPR011990">
    <property type="entry name" value="TPR-like_helical_dom_sf"/>
</dbReference>